<protein>
    <submittedName>
        <fullName evidence="2">Uncharacterized protein</fullName>
    </submittedName>
</protein>
<evidence type="ECO:0000313" key="3">
    <source>
        <dbReference type="Proteomes" id="UP000239898"/>
    </source>
</evidence>
<gene>
    <name evidence="2" type="ORF">XthCFBP4691_03805</name>
</gene>
<dbReference type="AlphaFoldDB" id="A0A2S6ZJN7"/>
<sequence>MGTSKQTDTLHATEVSHSGSLVGSTDGAVTMTAGNMVAITDSDVLGKTGAAIVGKDVTIAAAENRWARWCRWAAASPASCRRRAWR</sequence>
<keyword evidence="3" id="KW-1185">Reference proteome</keyword>
<comment type="caution">
    <text evidence="2">The sequence shown here is derived from an EMBL/GenBank/DDBJ whole genome shotgun (WGS) entry which is preliminary data.</text>
</comment>
<organism evidence="2 3">
    <name type="scientific">Xanthomonas theicola</name>
    <dbReference type="NCBI Taxonomy" id="56464"/>
    <lineage>
        <taxon>Bacteria</taxon>
        <taxon>Pseudomonadati</taxon>
        <taxon>Pseudomonadota</taxon>
        <taxon>Gammaproteobacteria</taxon>
        <taxon>Lysobacterales</taxon>
        <taxon>Lysobacteraceae</taxon>
        <taxon>Xanthomonas</taxon>
    </lineage>
</organism>
<evidence type="ECO:0000256" key="1">
    <source>
        <dbReference type="SAM" id="MobiDB-lite"/>
    </source>
</evidence>
<evidence type="ECO:0000313" key="2">
    <source>
        <dbReference type="EMBL" id="PPT92468.1"/>
    </source>
</evidence>
<name>A0A2S6ZJN7_9XANT</name>
<accession>A0A2S6ZJN7</accession>
<dbReference type="Proteomes" id="UP000239898">
    <property type="component" value="Unassembled WGS sequence"/>
</dbReference>
<feature type="compositionally biased region" description="Polar residues" evidence="1">
    <location>
        <begin position="1"/>
        <end position="23"/>
    </location>
</feature>
<feature type="region of interest" description="Disordered" evidence="1">
    <location>
        <begin position="1"/>
        <end position="24"/>
    </location>
</feature>
<dbReference type="EMBL" id="MIGX01000009">
    <property type="protein sequence ID" value="PPT92468.1"/>
    <property type="molecule type" value="Genomic_DNA"/>
</dbReference>
<reference evidence="2 3" key="1">
    <citation type="submission" date="2016-08" db="EMBL/GenBank/DDBJ databases">
        <title>Evolution of the type three secretion system and type three effector repertoires in Xanthomonas.</title>
        <authorList>
            <person name="Merda D."/>
            <person name="Briand M."/>
            <person name="Bosis E."/>
            <person name="Rousseau C."/>
            <person name="Portier P."/>
            <person name="Jacques M.-A."/>
            <person name="Fischer-Le Saux M."/>
        </authorList>
    </citation>
    <scope>NUCLEOTIDE SEQUENCE [LARGE SCALE GENOMIC DNA]</scope>
    <source>
        <strain evidence="2 3">CFBP 4691</strain>
    </source>
</reference>
<proteinExistence type="predicted"/>